<keyword evidence="2" id="KW-1133">Transmembrane helix</keyword>
<sequence length="599" mass="64959">MGAENEPLLVVYQKGESQPHMGDFDTSGIHDSAQEIYRAAAEARRLRRRRKIRRAHHFFCTLLIVTIAFYTHGFGLPALFSKVFRHHSYNGSGDFVGLGSTPLDGPLELPDDSFCSSQGTPHTYPVSSYPLTFDGEHSLTIRQNTTRHLAPPYDPPRDDDDDHRWRHVRVSGEVVVRQVVDGKEPSVEVEALSNDDRIRTTYVFGESGQHLNVIVDDRIWVEKGEWRGGRLAACLVVRVTVWVPDAAASASAAKDKAKDKDKEVHLQTLHIGAVHLGVQLIDNLDLIVDESARLSSVVGSIVASRALPGDHAETSSVGVAEAKNCHEVITESIAFAAGYRFEAPKTSAASTSGPIRGPWSLLDSLHLQTVSGSINVAVRPEGTADEHKELAHLSVESVSGSIGLQEVTKEGVEESVVPRPHHLTVSTRSGTAHGIASFARSARLHTISGNIAFALAPQRLAENVQGDDGGDEYTAALLDTDTISGKTVVYLLNETSSNTAIDFLESTHHTVSGAVELHYPASWVGDIHLKTVAGGALVVEGKGVHVVPDNKPKWPPKVGRKVDAFKEGTRDEDRGNAEDHRSTLNADTVSGRVRLSFPE</sequence>
<protein>
    <recommendedName>
        <fullName evidence="5">Adhesin domain-containing protein</fullName>
    </recommendedName>
</protein>
<feature type="region of interest" description="Disordered" evidence="1">
    <location>
        <begin position="551"/>
        <end position="590"/>
    </location>
</feature>
<dbReference type="Proteomes" id="UP000031575">
    <property type="component" value="Unassembled WGS sequence"/>
</dbReference>
<dbReference type="EMBL" id="AWTV01000011">
    <property type="protein sequence ID" value="KIH86324.1"/>
    <property type="molecule type" value="Genomic_DNA"/>
</dbReference>
<evidence type="ECO:0000313" key="4">
    <source>
        <dbReference type="Proteomes" id="UP000031575"/>
    </source>
</evidence>
<accession>A0A0C2EJV4</accession>
<name>A0A0C2EJV4_9PEZI</name>
<proteinExistence type="predicted"/>
<feature type="transmembrane region" description="Helical" evidence="2">
    <location>
        <begin position="55"/>
        <end position="80"/>
    </location>
</feature>
<organism evidence="3 4">
    <name type="scientific">Sporothrix brasiliensis 5110</name>
    <dbReference type="NCBI Taxonomy" id="1398154"/>
    <lineage>
        <taxon>Eukaryota</taxon>
        <taxon>Fungi</taxon>
        <taxon>Dikarya</taxon>
        <taxon>Ascomycota</taxon>
        <taxon>Pezizomycotina</taxon>
        <taxon>Sordariomycetes</taxon>
        <taxon>Sordariomycetidae</taxon>
        <taxon>Ophiostomatales</taxon>
        <taxon>Ophiostomataceae</taxon>
        <taxon>Sporothrix</taxon>
    </lineage>
</organism>
<dbReference type="GeneID" id="63681479"/>
<keyword evidence="2" id="KW-0472">Membrane</keyword>
<dbReference type="RefSeq" id="XP_040614334.1">
    <property type="nucleotide sequence ID" value="XM_040766558.1"/>
</dbReference>
<feature type="compositionally biased region" description="Basic and acidic residues" evidence="1">
    <location>
        <begin position="560"/>
        <end position="582"/>
    </location>
</feature>
<evidence type="ECO:0000256" key="1">
    <source>
        <dbReference type="SAM" id="MobiDB-lite"/>
    </source>
</evidence>
<evidence type="ECO:0000313" key="3">
    <source>
        <dbReference type="EMBL" id="KIH86324.1"/>
    </source>
</evidence>
<gene>
    <name evidence="3" type="ORF">SPBR_08320</name>
</gene>
<comment type="caution">
    <text evidence="3">The sequence shown here is derived from an EMBL/GenBank/DDBJ whole genome shotgun (WGS) entry which is preliminary data.</text>
</comment>
<dbReference type="OrthoDB" id="3539644at2759"/>
<keyword evidence="2" id="KW-0812">Transmembrane</keyword>
<evidence type="ECO:0008006" key="5">
    <source>
        <dbReference type="Google" id="ProtNLM"/>
    </source>
</evidence>
<dbReference type="AlphaFoldDB" id="A0A0C2EJV4"/>
<dbReference type="HOGENOM" id="CLU_021482_0_0_1"/>
<dbReference type="VEuPathDB" id="FungiDB:SPBR_08320"/>
<keyword evidence="4" id="KW-1185">Reference proteome</keyword>
<evidence type="ECO:0000256" key="2">
    <source>
        <dbReference type="SAM" id="Phobius"/>
    </source>
</evidence>
<reference evidence="3 4" key="1">
    <citation type="journal article" date="2014" name="BMC Genomics">
        <title>Comparative genomics of the major fungal agents of human and animal Sporotrichosis: Sporothrix schenckii and Sporothrix brasiliensis.</title>
        <authorList>
            <person name="Teixeira M.M."/>
            <person name="de Almeida L.G."/>
            <person name="Kubitschek-Barreira P."/>
            <person name="Alves F.L."/>
            <person name="Kioshima E.S."/>
            <person name="Abadio A.K."/>
            <person name="Fernandes L."/>
            <person name="Derengowski L.S."/>
            <person name="Ferreira K.S."/>
            <person name="Souza R.C."/>
            <person name="Ruiz J.C."/>
            <person name="de Andrade N.C."/>
            <person name="Paes H.C."/>
            <person name="Nicola A.M."/>
            <person name="Albuquerque P."/>
            <person name="Gerber A.L."/>
            <person name="Martins V.P."/>
            <person name="Peconick L.D."/>
            <person name="Neto A.V."/>
            <person name="Chaucanez C.B."/>
            <person name="Silva P.A."/>
            <person name="Cunha O.L."/>
            <person name="de Oliveira F.F."/>
            <person name="dos Santos T.C."/>
            <person name="Barros A.L."/>
            <person name="Soares M.A."/>
            <person name="de Oliveira L.M."/>
            <person name="Marini M.M."/>
            <person name="Villalobos-Duno H."/>
            <person name="Cunha M.M."/>
            <person name="de Hoog S."/>
            <person name="da Silveira J.F."/>
            <person name="Henrissat B."/>
            <person name="Nino-Vega G.A."/>
            <person name="Cisalpino P.S."/>
            <person name="Mora-Montes H.M."/>
            <person name="Almeida S.R."/>
            <person name="Stajich J.E."/>
            <person name="Lopes-Bezerra L.M."/>
            <person name="Vasconcelos A.T."/>
            <person name="Felipe M.S."/>
        </authorList>
    </citation>
    <scope>NUCLEOTIDE SEQUENCE [LARGE SCALE GENOMIC DNA]</scope>
    <source>
        <strain evidence="3 4">5110</strain>
    </source>
</reference>